<accession>A0A512NJD7</accession>
<dbReference type="Pfam" id="PF02653">
    <property type="entry name" value="BPD_transp_2"/>
    <property type="match status" value="1"/>
</dbReference>
<dbReference type="CDD" id="cd06581">
    <property type="entry name" value="TM_PBP1_LivM_like"/>
    <property type="match status" value="1"/>
</dbReference>
<organism evidence="7 8">
    <name type="scientific">Reyranella soli</name>
    <dbReference type="NCBI Taxonomy" id="1230389"/>
    <lineage>
        <taxon>Bacteria</taxon>
        <taxon>Pseudomonadati</taxon>
        <taxon>Pseudomonadota</taxon>
        <taxon>Alphaproteobacteria</taxon>
        <taxon>Hyphomicrobiales</taxon>
        <taxon>Reyranellaceae</taxon>
        <taxon>Reyranella</taxon>
    </lineage>
</organism>
<evidence type="ECO:0000256" key="6">
    <source>
        <dbReference type="SAM" id="Phobius"/>
    </source>
</evidence>
<evidence type="ECO:0000256" key="2">
    <source>
        <dbReference type="ARBA" id="ARBA00022475"/>
    </source>
</evidence>
<keyword evidence="3 6" id="KW-0812">Transmembrane</keyword>
<evidence type="ECO:0000313" key="8">
    <source>
        <dbReference type="Proteomes" id="UP000321058"/>
    </source>
</evidence>
<keyword evidence="4 6" id="KW-1133">Transmembrane helix</keyword>
<evidence type="ECO:0000256" key="3">
    <source>
        <dbReference type="ARBA" id="ARBA00022692"/>
    </source>
</evidence>
<feature type="transmembrane region" description="Helical" evidence="6">
    <location>
        <begin position="40"/>
        <end position="60"/>
    </location>
</feature>
<protein>
    <submittedName>
        <fullName evidence="7">Branched-chain amino acid ABC transporter permease</fullName>
    </submittedName>
</protein>
<dbReference type="InterPro" id="IPR001851">
    <property type="entry name" value="ABC_transp_permease"/>
</dbReference>
<keyword evidence="8" id="KW-1185">Reference proteome</keyword>
<feature type="transmembrane region" description="Helical" evidence="6">
    <location>
        <begin position="96"/>
        <end position="118"/>
    </location>
</feature>
<dbReference type="RefSeq" id="WP_147154449.1">
    <property type="nucleotide sequence ID" value="NZ_BKAJ01000118.1"/>
</dbReference>
<feature type="transmembrane region" description="Helical" evidence="6">
    <location>
        <begin position="309"/>
        <end position="332"/>
    </location>
</feature>
<dbReference type="Proteomes" id="UP000321058">
    <property type="component" value="Unassembled WGS sequence"/>
</dbReference>
<comment type="subcellular location">
    <subcellularLocation>
        <location evidence="1">Cell membrane</location>
        <topology evidence="1">Multi-pass membrane protein</topology>
    </subcellularLocation>
</comment>
<keyword evidence="2" id="KW-1003">Cell membrane</keyword>
<evidence type="ECO:0000313" key="7">
    <source>
        <dbReference type="EMBL" id="GEP59068.1"/>
    </source>
</evidence>
<dbReference type="EMBL" id="BKAJ01000118">
    <property type="protein sequence ID" value="GEP59068.1"/>
    <property type="molecule type" value="Genomic_DNA"/>
</dbReference>
<dbReference type="OrthoDB" id="9804361at2"/>
<feature type="transmembrane region" description="Helical" evidence="6">
    <location>
        <begin position="284"/>
        <end position="303"/>
    </location>
</feature>
<sequence length="359" mass="38368">MLRKLNGPQTMGNSRAFWAGFVAMLAIALLYPAVSDPYDVGNVAYLLIFTLTALGLSLMWGYTGMFSFGQTAFFGVAGYSYGVISINLAASGAMTLLCLLGAIAVAALFALLLGYFLIYGRVSGVFFGIVTFATTLALAAFFGQTAGPEWAIGQARFNGFNGMIGMPPLELPWSGDVIVLEGNALYYFVLGLLLVIYLGLRVLVNSRFGNVLVAIREDPLRTELLGYDVRKYQLVAFVIGSSLAALSGGLYTAWGQFIPPASMGLPAAAMPIIWVAFSGRQDLTATMVGTFLLLLMFQTITVYSQQYALILMGFLLLLTVLLVPSGFVYGIARSLSLIGRRDKPGPEPVLRAGAEGPSS</sequence>
<dbReference type="AlphaFoldDB" id="A0A512NJD7"/>
<feature type="transmembrane region" description="Helical" evidence="6">
    <location>
        <begin position="234"/>
        <end position="251"/>
    </location>
</feature>
<feature type="transmembrane region" description="Helical" evidence="6">
    <location>
        <begin position="125"/>
        <end position="143"/>
    </location>
</feature>
<proteinExistence type="predicted"/>
<gene>
    <name evidence="7" type="ORF">RSO01_62340</name>
</gene>
<dbReference type="GO" id="GO:0015658">
    <property type="term" value="F:branched-chain amino acid transmembrane transporter activity"/>
    <property type="evidence" value="ECO:0007669"/>
    <property type="project" value="InterPro"/>
</dbReference>
<dbReference type="PANTHER" id="PTHR30482:SF10">
    <property type="entry name" value="HIGH-AFFINITY BRANCHED-CHAIN AMINO ACID TRANSPORT PROTEIN BRAE"/>
    <property type="match status" value="1"/>
</dbReference>
<evidence type="ECO:0000256" key="1">
    <source>
        <dbReference type="ARBA" id="ARBA00004651"/>
    </source>
</evidence>
<comment type="caution">
    <text evidence="7">The sequence shown here is derived from an EMBL/GenBank/DDBJ whole genome shotgun (WGS) entry which is preliminary data.</text>
</comment>
<keyword evidence="5 6" id="KW-0472">Membrane</keyword>
<feature type="transmembrane region" description="Helical" evidence="6">
    <location>
        <begin position="16"/>
        <end position="34"/>
    </location>
</feature>
<reference evidence="7 8" key="1">
    <citation type="submission" date="2019-07" db="EMBL/GenBank/DDBJ databases">
        <title>Whole genome shotgun sequence of Reyranella soli NBRC 108950.</title>
        <authorList>
            <person name="Hosoyama A."/>
            <person name="Uohara A."/>
            <person name="Ohji S."/>
            <person name="Ichikawa N."/>
        </authorList>
    </citation>
    <scope>NUCLEOTIDE SEQUENCE [LARGE SCALE GENOMIC DNA]</scope>
    <source>
        <strain evidence="7 8">NBRC 108950</strain>
    </source>
</reference>
<evidence type="ECO:0000256" key="5">
    <source>
        <dbReference type="ARBA" id="ARBA00023136"/>
    </source>
</evidence>
<evidence type="ECO:0000256" key="4">
    <source>
        <dbReference type="ARBA" id="ARBA00022989"/>
    </source>
</evidence>
<name>A0A512NJD7_9HYPH</name>
<feature type="transmembrane region" description="Helical" evidence="6">
    <location>
        <begin position="184"/>
        <end position="204"/>
    </location>
</feature>
<feature type="transmembrane region" description="Helical" evidence="6">
    <location>
        <begin position="257"/>
        <end position="277"/>
    </location>
</feature>
<dbReference type="GO" id="GO:0005886">
    <property type="term" value="C:plasma membrane"/>
    <property type="evidence" value="ECO:0007669"/>
    <property type="project" value="UniProtKB-SubCell"/>
</dbReference>
<feature type="transmembrane region" description="Helical" evidence="6">
    <location>
        <begin position="72"/>
        <end position="90"/>
    </location>
</feature>
<dbReference type="PANTHER" id="PTHR30482">
    <property type="entry name" value="HIGH-AFFINITY BRANCHED-CHAIN AMINO ACID TRANSPORT SYSTEM PERMEASE"/>
    <property type="match status" value="1"/>
</dbReference>
<dbReference type="InterPro" id="IPR043428">
    <property type="entry name" value="LivM-like"/>
</dbReference>